<dbReference type="InterPro" id="IPR050540">
    <property type="entry name" value="F-actin_Monoox_Mical"/>
</dbReference>
<evidence type="ECO:0000256" key="4">
    <source>
        <dbReference type="SAM" id="MobiDB-lite"/>
    </source>
</evidence>
<feature type="coiled-coil region" evidence="3">
    <location>
        <begin position="95"/>
        <end position="132"/>
    </location>
</feature>
<feature type="region of interest" description="Disordered" evidence="4">
    <location>
        <begin position="532"/>
        <end position="577"/>
    </location>
</feature>
<evidence type="ECO:0000256" key="3">
    <source>
        <dbReference type="SAM" id="Coils"/>
    </source>
</evidence>
<gene>
    <name evidence="6" type="ORF">TBIB3V08_LOCUS7774</name>
</gene>
<dbReference type="AlphaFoldDB" id="A0A7R9I2Q1"/>
<proteinExistence type="inferred from homology"/>
<dbReference type="EMBL" id="OD567262">
    <property type="protein sequence ID" value="CAD7445422.1"/>
    <property type="molecule type" value="Genomic_DNA"/>
</dbReference>
<evidence type="ECO:0000313" key="6">
    <source>
        <dbReference type="EMBL" id="CAD7445422.1"/>
    </source>
</evidence>
<evidence type="ECO:0000256" key="1">
    <source>
        <dbReference type="ARBA" id="ARBA00009452"/>
    </source>
</evidence>
<evidence type="ECO:0000259" key="5">
    <source>
        <dbReference type="PROSITE" id="PS50021"/>
    </source>
</evidence>
<reference evidence="6" key="1">
    <citation type="submission" date="2020-11" db="EMBL/GenBank/DDBJ databases">
        <authorList>
            <person name="Tran Van P."/>
        </authorList>
    </citation>
    <scope>NUCLEOTIDE SEQUENCE</scope>
</reference>
<dbReference type="SUPFAM" id="SSF47576">
    <property type="entry name" value="Calponin-homology domain, CH-domain"/>
    <property type="match status" value="1"/>
</dbReference>
<dbReference type="InterPro" id="IPR001715">
    <property type="entry name" value="CH_dom"/>
</dbReference>
<dbReference type="Gene3D" id="1.10.287.1490">
    <property type="match status" value="1"/>
</dbReference>
<name>A0A7R9I2Q1_9NEOP</name>
<accession>A0A7R9I2Q1</accession>
<feature type="compositionally biased region" description="Polar residues" evidence="4">
    <location>
        <begin position="476"/>
        <end position="496"/>
    </location>
</feature>
<protein>
    <recommendedName>
        <fullName evidence="5">Calponin-homology (CH) domain-containing protein</fullName>
    </recommendedName>
</protein>
<dbReference type="Gene3D" id="1.10.418.10">
    <property type="entry name" value="Calponin-like domain"/>
    <property type="match status" value="1"/>
</dbReference>
<feature type="compositionally biased region" description="Low complexity" evidence="4">
    <location>
        <begin position="561"/>
        <end position="573"/>
    </location>
</feature>
<keyword evidence="2 3" id="KW-0175">Coiled coil</keyword>
<evidence type="ECO:0000256" key="2">
    <source>
        <dbReference type="ARBA" id="ARBA00023054"/>
    </source>
</evidence>
<dbReference type="Pfam" id="PF00307">
    <property type="entry name" value="CH"/>
    <property type="match status" value="1"/>
</dbReference>
<dbReference type="SMART" id="SM00033">
    <property type="entry name" value="CH"/>
    <property type="match status" value="1"/>
</dbReference>
<feature type="coiled-coil region" evidence="3">
    <location>
        <begin position="175"/>
        <end position="400"/>
    </location>
</feature>
<organism evidence="6">
    <name type="scientific">Timema bartmani</name>
    <dbReference type="NCBI Taxonomy" id="61472"/>
    <lineage>
        <taxon>Eukaryota</taxon>
        <taxon>Metazoa</taxon>
        <taxon>Ecdysozoa</taxon>
        <taxon>Arthropoda</taxon>
        <taxon>Hexapoda</taxon>
        <taxon>Insecta</taxon>
        <taxon>Pterygota</taxon>
        <taxon>Neoptera</taxon>
        <taxon>Polyneoptera</taxon>
        <taxon>Phasmatodea</taxon>
        <taxon>Timematodea</taxon>
        <taxon>Timematoidea</taxon>
        <taxon>Timematidae</taxon>
        <taxon>Timema</taxon>
    </lineage>
</organism>
<dbReference type="FunFam" id="1.10.418.10:FF:000020">
    <property type="entry name" value="Cytospin-A isoform 1"/>
    <property type="match status" value="1"/>
</dbReference>
<feature type="domain" description="Calponin-homology (CH)" evidence="5">
    <location>
        <begin position="626"/>
        <end position="731"/>
    </location>
</feature>
<dbReference type="InterPro" id="IPR036872">
    <property type="entry name" value="CH_dom_sf"/>
</dbReference>
<dbReference type="PANTHER" id="PTHR23167">
    <property type="entry name" value="CALPONIN HOMOLOGY DOMAIN-CONTAINING PROTEIN DDB_G0272472-RELATED"/>
    <property type="match status" value="1"/>
</dbReference>
<comment type="similarity">
    <text evidence="1">Belongs to the cytospin-A family.</text>
</comment>
<feature type="region of interest" description="Disordered" evidence="4">
    <location>
        <begin position="472"/>
        <end position="496"/>
    </location>
</feature>
<dbReference type="PANTHER" id="PTHR23167:SF69">
    <property type="entry name" value="FI18193P1"/>
    <property type="match status" value="1"/>
</dbReference>
<dbReference type="PROSITE" id="PS50021">
    <property type="entry name" value="CH"/>
    <property type="match status" value="1"/>
</dbReference>
<sequence length="733" mass="83776">MLYERVEAHKIAKGQTFDEKSTKENLEIEAFSSADHDDLRNIDPEDMDYVSPDLEKSVDICLTPDRRSISSQSEVSVACLQDRILQMEETHYSTNEELQATLQELADLQTQLTELQTENERLAEEKQVLLESLCQQTEKLEDSRSKADTLQDLLLNEDNVPDSCTEREQKLVDLLKSAQAERDSLLLKQEEMSSQLIELRQTNDMKEEELVILKKRVFLLESTVDKTHQERSSLDQELALAKEESSSRHIEISHLSTLLENARCKIVDLEQAHKIDNKSEIDNLISVLRSERDVLESQVASLQEQLKRNQCENTKIREQLTQLQDDFKLTRNNAKSTVGDLSHQCEFFKQENNRLAAEIQLLEDSLNKLKMQNQNHLKDKEQLQTVLLEAQKHLGETERKLTEKEHALNEERRFHKEENADWIQFQTDLLTTVRVANDFKTEVQLELERINTENKFLKLRVNELESEVDKLKAHKTSSMTHPSSTQLLAGSTEKSVLSSVQQEMAARRQKTGVSRQDNRLSVKSIIDSIENATKQAKSSPGSRSSSTSSLNSLAGDLRPCNSPANSPSTPTSPHRLNADVDSSLIKVPLRDQQQIMNQTAGDIAKSRKITSGEYKDPLSGLPMCGGSRRNSLLHWCQTRTKGYINIEITNFSSSWSDGLAFCALLHSYLPERIPYDTLTPNEKKRNFYYAFAAADSVGIQTKLNMSHMIESERPDWRKVMPYIVALYKHFESK</sequence>
<feature type="compositionally biased region" description="Low complexity" evidence="4">
    <location>
        <begin position="538"/>
        <end position="552"/>
    </location>
</feature>